<feature type="domain" description="DUF7490" evidence="2">
    <location>
        <begin position="161"/>
        <end position="261"/>
    </location>
</feature>
<feature type="transmembrane region" description="Helical" evidence="1">
    <location>
        <begin position="12"/>
        <end position="31"/>
    </location>
</feature>
<sequence length="329" mass="36818">MNKLGTRSTHVLFSKSFFLIFFISIVAFTFGSGCINNFEEESYYNIRDMDISADRTGAAFIDLNVTTYVEKVQGDSAKNTSLLLKAYSRQSGLLETQKKIEIGALKKGETKSVSQVLTLPKAGGYDLQGVLFEDNVQKGNGKIKVYNLDALPADVQETGLGIPEMDFRVKKVEGGKVLVESDIYLTNEGRETSKDFRMLVKVREMDAGLLADKIWTRTGEIKPEATIIQTVNLTMPDQYNYIVEVLIWNNDTIVERGEGYIQLSPIVEVKEKNTTQAREIQTSEFENVVEREMIPEEESMAEKESAPGFSLSLSAILLCSAAILRRRFA</sequence>
<feature type="domain" description="DUF7490" evidence="2">
    <location>
        <begin position="44"/>
        <end position="149"/>
    </location>
</feature>
<accession>A0A0G3CFJ7</accession>
<keyword evidence="1" id="KW-0812">Transmembrane</keyword>
<dbReference type="EMBL" id="CP008746">
    <property type="protein sequence ID" value="AKJ39535.1"/>
    <property type="molecule type" value="Genomic_DNA"/>
</dbReference>
<dbReference type="GeneID" id="24886239"/>
<protein>
    <recommendedName>
        <fullName evidence="2">DUF7490 domain-containing protein</fullName>
    </recommendedName>
</protein>
<dbReference type="InterPro" id="IPR055913">
    <property type="entry name" value="DUF7490"/>
</dbReference>
<dbReference type="Pfam" id="PF24318">
    <property type="entry name" value="DUF7490"/>
    <property type="match status" value="2"/>
</dbReference>
<dbReference type="Proteomes" id="UP000035331">
    <property type="component" value="Chromosome"/>
</dbReference>
<dbReference type="InterPro" id="IPR016604">
    <property type="entry name" value="UCP012886"/>
</dbReference>
<gene>
    <name evidence="3" type="ORF">MCM1_2522</name>
</gene>
<dbReference type="PATRIC" id="fig|796385.3.peg.3105"/>
<reference evidence="3 4" key="2">
    <citation type="journal article" date="2015" name="Stand. Genomic Sci.">
        <title>The complete genome sequence of the rumen methanogen Methanosarcina barkeri CM1.</title>
        <authorList>
            <person name="Lambie S.C."/>
            <person name="Kelly W.J."/>
            <person name="Leahy S.C."/>
            <person name="Li D."/>
            <person name="Reilly K."/>
            <person name="McAllister T.A."/>
            <person name="Valle E.R."/>
            <person name="Attwood G.T."/>
            <person name="Altermann E."/>
        </authorList>
    </citation>
    <scope>NUCLEOTIDE SEQUENCE [LARGE SCALE GENOMIC DNA]</scope>
    <source>
        <strain evidence="3 4">CM1</strain>
    </source>
</reference>
<organism evidence="3 4">
    <name type="scientific">Methanosarcina barkeri CM1</name>
    <dbReference type="NCBI Taxonomy" id="796385"/>
    <lineage>
        <taxon>Archaea</taxon>
        <taxon>Methanobacteriati</taxon>
        <taxon>Methanobacteriota</taxon>
        <taxon>Stenosarchaea group</taxon>
        <taxon>Methanomicrobia</taxon>
        <taxon>Methanosarcinales</taxon>
        <taxon>Methanosarcinaceae</taxon>
        <taxon>Methanosarcina</taxon>
    </lineage>
</organism>
<dbReference type="PROSITE" id="PS51257">
    <property type="entry name" value="PROKAR_LIPOPROTEIN"/>
    <property type="match status" value="1"/>
</dbReference>
<reference evidence="4" key="1">
    <citation type="submission" date="2014-06" db="EMBL/GenBank/DDBJ databases">
        <title>The complete genome sequence of Methanosarcina barkeri CM1.</title>
        <authorList>
            <consortium name="Pastoral Greenhouse Gas Research Consortium"/>
            <person name="Lambie S.C."/>
            <person name="Leahy S.C."/>
            <person name="Kelly W.J."/>
            <person name="Li D."/>
            <person name="Reilly K."/>
            <person name="Attwood G.T."/>
            <person name="Altermann E."/>
        </authorList>
    </citation>
    <scope>NUCLEOTIDE SEQUENCE [LARGE SCALE GENOMIC DNA]</scope>
    <source>
        <strain evidence="4">CM1</strain>
    </source>
</reference>
<name>A0A0G3CFJ7_METBA</name>
<evidence type="ECO:0000313" key="3">
    <source>
        <dbReference type="EMBL" id="AKJ39535.1"/>
    </source>
</evidence>
<dbReference type="AlphaFoldDB" id="A0A0G3CFJ7"/>
<dbReference type="PIRSF" id="PIRSF012886">
    <property type="entry name" value="UCP012886"/>
    <property type="match status" value="1"/>
</dbReference>
<evidence type="ECO:0000313" key="4">
    <source>
        <dbReference type="Proteomes" id="UP000035331"/>
    </source>
</evidence>
<proteinExistence type="predicted"/>
<evidence type="ECO:0000259" key="2">
    <source>
        <dbReference type="Pfam" id="PF24318"/>
    </source>
</evidence>
<evidence type="ECO:0000256" key="1">
    <source>
        <dbReference type="SAM" id="Phobius"/>
    </source>
</evidence>
<keyword evidence="1" id="KW-1133">Transmembrane helix</keyword>
<keyword evidence="1" id="KW-0472">Membrane</keyword>
<dbReference type="RefSeq" id="WP_048176881.1">
    <property type="nucleotide sequence ID" value="NZ_CP008746.1"/>
</dbReference>